<dbReference type="AlphaFoldDB" id="A0A1I7Z1L9"/>
<reference evidence="3" key="1">
    <citation type="submission" date="2016-11" db="UniProtKB">
        <authorList>
            <consortium name="WormBaseParasite"/>
        </authorList>
    </citation>
    <scope>IDENTIFICATION</scope>
</reference>
<feature type="compositionally biased region" description="Low complexity" evidence="1">
    <location>
        <begin position="32"/>
        <end position="58"/>
    </location>
</feature>
<name>A0A1I7Z1L9_9BILA</name>
<evidence type="ECO:0000313" key="2">
    <source>
        <dbReference type="Proteomes" id="UP000095287"/>
    </source>
</evidence>
<proteinExistence type="predicted"/>
<dbReference type="WBParaSite" id="L893_g21859.t1">
    <property type="protein sequence ID" value="L893_g21859.t1"/>
    <property type="gene ID" value="L893_g21859"/>
</dbReference>
<feature type="compositionally biased region" description="Pro residues" evidence="1">
    <location>
        <begin position="59"/>
        <end position="68"/>
    </location>
</feature>
<evidence type="ECO:0000256" key="1">
    <source>
        <dbReference type="SAM" id="MobiDB-lite"/>
    </source>
</evidence>
<organism evidence="2 3">
    <name type="scientific">Steinernema glaseri</name>
    <dbReference type="NCBI Taxonomy" id="37863"/>
    <lineage>
        <taxon>Eukaryota</taxon>
        <taxon>Metazoa</taxon>
        <taxon>Ecdysozoa</taxon>
        <taxon>Nematoda</taxon>
        <taxon>Chromadorea</taxon>
        <taxon>Rhabditida</taxon>
        <taxon>Tylenchina</taxon>
        <taxon>Panagrolaimomorpha</taxon>
        <taxon>Strongyloidoidea</taxon>
        <taxon>Steinernematidae</taxon>
        <taxon>Steinernema</taxon>
    </lineage>
</organism>
<evidence type="ECO:0000313" key="3">
    <source>
        <dbReference type="WBParaSite" id="L893_g21859.t1"/>
    </source>
</evidence>
<protein>
    <submittedName>
        <fullName evidence="3">DUF4789 domain-containing protein</fullName>
    </submittedName>
</protein>
<sequence length="222" mass="23741">MVTDLYCNVNKITKESAGLCTIYDSPRRRKPPMLTSPSSPETTPNTPKTTPNTTSSPTPSSPPTPSTPSPCGSPGDPTIFVQKHDSKIVTISGDPTAQCPCKNGEKYFFGKSNDTELKEVFSFLCEAVKACVCVTLEECYQADIYKITFTPFCEGESCAMHMTAFAASEEGFLPTEGSTGTAFGGIEHGIPLYNSPPTPADFKKITYVGCGECPTKAEALTC</sequence>
<keyword evidence="2" id="KW-1185">Reference proteome</keyword>
<accession>A0A1I7Z1L9</accession>
<dbReference type="Proteomes" id="UP000095287">
    <property type="component" value="Unplaced"/>
</dbReference>
<feature type="region of interest" description="Disordered" evidence="1">
    <location>
        <begin position="23"/>
        <end position="76"/>
    </location>
</feature>